<gene>
    <name evidence="1" type="ORF">FrCorBMG51_11365</name>
</gene>
<comment type="caution">
    <text evidence="1">The sequence shown here is derived from an EMBL/GenBank/DDBJ whole genome shotgun (WGS) entry which is preliminary data.</text>
</comment>
<keyword evidence="2" id="KW-1185">Reference proteome</keyword>
<name>A0ABR5F3R8_9ACTN</name>
<dbReference type="Proteomes" id="UP000035425">
    <property type="component" value="Unassembled WGS sequence"/>
</dbReference>
<dbReference type="EMBL" id="JWIO01000015">
    <property type="protein sequence ID" value="KLL11365.1"/>
    <property type="molecule type" value="Genomic_DNA"/>
</dbReference>
<sequence>MLVLDAGAFLAVERGDRSVVALVKRERLAGRPPVTHGGVVAQVWRGGWGRQAGVAHLLAGVTVTPLTDALGRRAGMLLARSGQSDVIDAAVVCLAADGDDILTSDPGDLHMLAQVASIHVELIAV</sequence>
<dbReference type="RefSeq" id="WP_052914580.1">
    <property type="nucleotide sequence ID" value="NZ_JWIO01000015.1"/>
</dbReference>
<organism evidence="1 2">
    <name type="scientific">Protofrankia coriariae</name>
    <dbReference type="NCBI Taxonomy" id="1562887"/>
    <lineage>
        <taxon>Bacteria</taxon>
        <taxon>Bacillati</taxon>
        <taxon>Actinomycetota</taxon>
        <taxon>Actinomycetes</taxon>
        <taxon>Frankiales</taxon>
        <taxon>Frankiaceae</taxon>
        <taxon>Protofrankia</taxon>
    </lineage>
</organism>
<accession>A0ABR5F3R8</accession>
<protein>
    <recommendedName>
        <fullName evidence="3">Twitching motility protein PilT</fullName>
    </recommendedName>
</protein>
<evidence type="ECO:0000313" key="2">
    <source>
        <dbReference type="Proteomes" id="UP000035425"/>
    </source>
</evidence>
<reference evidence="1 2" key="1">
    <citation type="submission" date="2014-12" db="EMBL/GenBank/DDBJ databases">
        <title>Frankia sp. BMG5.1 draft genome.</title>
        <authorList>
            <person name="Gtari M."/>
            <person name="Ghodhbane-Gtari F."/>
            <person name="Nouioui I."/>
            <person name="Ktari A."/>
            <person name="Hezbri K."/>
            <person name="Mimouni W."/>
            <person name="Sbissi I."/>
            <person name="Ayari A."/>
            <person name="Yamanaka T."/>
            <person name="Normand P."/>
            <person name="Tisa L.S."/>
            <person name="Boudabous A."/>
        </authorList>
    </citation>
    <scope>NUCLEOTIDE SEQUENCE [LARGE SCALE GENOMIC DNA]</scope>
    <source>
        <strain evidence="1 2">BMG5.1</strain>
    </source>
</reference>
<evidence type="ECO:0000313" key="1">
    <source>
        <dbReference type="EMBL" id="KLL11365.1"/>
    </source>
</evidence>
<proteinExistence type="predicted"/>
<evidence type="ECO:0008006" key="3">
    <source>
        <dbReference type="Google" id="ProtNLM"/>
    </source>
</evidence>